<dbReference type="EMBL" id="JBEZNA010000001">
    <property type="protein sequence ID" value="MEU9575721.1"/>
    <property type="molecule type" value="Genomic_DNA"/>
</dbReference>
<dbReference type="InterPro" id="IPR050832">
    <property type="entry name" value="Bact_Acetyltransf"/>
</dbReference>
<keyword evidence="6" id="KW-1185">Reference proteome</keyword>
<evidence type="ECO:0000313" key="6">
    <source>
        <dbReference type="Proteomes" id="UP001551584"/>
    </source>
</evidence>
<name>A0ABV3EHQ3_9ACTN</name>
<accession>A0ABV3EHQ3</accession>
<evidence type="ECO:0000259" key="4">
    <source>
        <dbReference type="PROSITE" id="PS51186"/>
    </source>
</evidence>
<dbReference type="PANTHER" id="PTHR43877">
    <property type="entry name" value="AMINOALKYLPHOSPHONATE N-ACETYLTRANSFERASE-RELATED-RELATED"/>
    <property type="match status" value="1"/>
</dbReference>
<dbReference type="PROSITE" id="PS51186">
    <property type="entry name" value="GNAT"/>
    <property type="match status" value="1"/>
</dbReference>
<gene>
    <name evidence="5" type="ORF">AB0D95_00205</name>
</gene>
<dbReference type="PANTHER" id="PTHR43877:SF2">
    <property type="entry name" value="AMINOALKYLPHOSPHONATE N-ACETYLTRANSFERASE-RELATED"/>
    <property type="match status" value="1"/>
</dbReference>
<dbReference type="Proteomes" id="UP001551584">
    <property type="component" value="Unassembled WGS sequence"/>
</dbReference>
<keyword evidence="2" id="KW-0012">Acyltransferase</keyword>
<feature type="domain" description="N-acetyltransferase" evidence="4">
    <location>
        <begin position="19"/>
        <end position="181"/>
    </location>
</feature>
<feature type="region of interest" description="Disordered" evidence="3">
    <location>
        <begin position="1"/>
        <end position="23"/>
    </location>
</feature>
<dbReference type="InterPro" id="IPR000182">
    <property type="entry name" value="GNAT_dom"/>
</dbReference>
<dbReference type="Gene3D" id="3.40.630.30">
    <property type="match status" value="1"/>
</dbReference>
<keyword evidence="1" id="KW-0808">Transferase</keyword>
<dbReference type="CDD" id="cd04301">
    <property type="entry name" value="NAT_SF"/>
    <property type="match status" value="1"/>
</dbReference>
<comment type="caution">
    <text evidence="5">The sequence shown here is derived from an EMBL/GenBank/DDBJ whole genome shotgun (WGS) entry which is preliminary data.</text>
</comment>
<protein>
    <submittedName>
        <fullName evidence="5">GNAT family N-acetyltransferase</fullName>
    </submittedName>
</protein>
<dbReference type="InterPro" id="IPR016181">
    <property type="entry name" value="Acyl_CoA_acyltransferase"/>
</dbReference>
<evidence type="ECO:0000256" key="3">
    <source>
        <dbReference type="SAM" id="MobiDB-lite"/>
    </source>
</evidence>
<dbReference type="Pfam" id="PF00583">
    <property type="entry name" value="Acetyltransf_1"/>
    <property type="match status" value="1"/>
</dbReference>
<evidence type="ECO:0000256" key="1">
    <source>
        <dbReference type="ARBA" id="ARBA00022679"/>
    </source>
</evidence>
<sequence length="197" mass="21515">MRPDDSPAGTSAAAPTLAPDFRDGTPDDVDALVALVESAYRGDASRAGWTTEADILDGRRTGPEAVREILADPSGRLLVAEQDGRIVACCQLEHRGDHAYFGMFAVRPGLQGGGLGRAVMAEAERFVREAWGAAEMHMTVISVREELIAWYERRGYRRTGRTSPFPYGDERFGVPRRDDLEFELLVKELPAPGISPA</sequence>
<dbReference type="SUPFAM" id="SSF55729">
    <property type="entry name" value="Acyl-CoA N-acyltransferases (Nat)"/>
    <property type="match status" value="1"/>
</dbReference>
<reference evidence="5 6" key="1">
    <citation type="submission" date="2024-06" db="EMBL/GenBank/DDBJ databases">
        <title>The Natural Products Discovery Center: Release of the First 8490 Sequenced Strains for Exploring Actinobacteria Biosynthetic Diversity.</title>
        <authorList>
            <person name="Kalkreuter E."/>
            <person name="Kautsar S.A."/>
            <person name="Yang D."/>
            <person name="Bader C.D."/>
            <person name="Teijaro C.N."/>
            <person name="Fluegel L."/>
            <person name="Davis C.M."/>
            <person name="Simpson J.R."/>
            <person name="Lauterbach L."/>
            <person name="Steele A.D."/>
            <person name="Gui C."/>
            <person name="Meng S."/>
            <person name="Li G."/>
            <person name="Viehrig K."/>
            <person name="Ye F."/>
            <person name="Su P."/>
            <person name="Kiefer A.F."/>
            <person name="Nichols A."/>
            <person name="Cepeda A.J."/>
            <person name="Yan W."/>
            <person name="Fan B."/>
            <person name="Jiang Y."/>
            <person name="Adhikari A."/>
            <person name="Zheng C.-J."/>
            <person name="Schuster L."/>
            <person name="Cowan T.M."/>
            <person name="Smanski M.J."/>
            <person name="Chevrette M.G."/>
            <person name="De Carvalho L.P.S."/>
            <person name="Shen B."/>
        </authorList>
    </citation>
    <scope>NUCLEOTIDE SEQUENCE [LARGE SCALE GENOMIC DNA]</scope>
    <source>
        <strain evidence="5 6">NPDC048117</strain>
    </source>
</reference>
<evidence type="ECO:0000256" key="2">
    <source>
        <dbReference type="ARBA" id="ARBA00023315"/>
    </source>
</evidence>
<dbReference type="RefSeq" id="WP_280871928.1">
    <property type="nucleotide sequence ID" value="NZ_JBEZNA010000001.1"/>
</dbReference>
<organism evidence="5 6">
    <name type="scientific">Streptomyces chilikensis</name>
    <dbReference type="NCBI Taxonomy" id="1194079"/>
    <lineage>
        <taxon>Bacteria</taxon>
        <taxon>Bacillati</taxon>
        <taxon>Actinomycetota</taxon>
        <taxon>Actinomycetes</taxon>
        <taxon>Kitasatosporales</taxon>
        <taxon>Streptomycetaceae</taxon>
        <taxon>Streptomyces</taxon>
    </lineage>
</organism>
<evidence type="ECO:0000313" key="5">
    <source>
        <dbReference type="EMBL" id="MEU9575721.1"/>
    </source>
</evidence>
<proteinExistence type="predicted"/>